<evidence type="ECO:0000256" key="5">
    <source>
        <dbReference type="ARBA" id="ARBA00022989"/>
    </source>
</evidence>
<keyword evidence="17" id="KW-1015">Disulfide bond</keyword>
<keyword evidence="13" id="KW-0407">Ion channel</keyword>
<dbReference type="InterPro" id="IPR001828">
    <property type="entry name" value="ANF_lig-bd_rcpt"/>
</dbReference>
<dbReference type="EMBL" id="RCHS01001430">
    <property type="protein sequence ID" value="RMX53467.1"/>
    <property type="molecule type" value="Genomic_DNA"/>
</dbReference>
<dbReference type="InterPro" id="IPR001320">
    <property type="entry name" value="Iontro_rcpt_C"/>
</dbReference>
<protein>
    <recommendedName>
        <fullName evidence="20">Ionotropic glutamate receptor C-terminal domain-containing protein</fullName>
    </recommendedName>
</protein>
<dbReference type="Gene3D" id="3.40.50.2300">
    <property type="match status" value="2"/>
</dbReference>
<feature type="binding site" evidence="15">
    <location>
        <position position="527"/>
    </location>
    <ligand>
        <name>L-glutamate</name>
        <dbReference type="ChEBI" id="CHEBI:29985"/>
    </ligand>
</feature>
<keyword evidence="6" id="KW-0770">Synapse</keyword>
<accession>A0A3M6UII1</accession>
<proteinExistence type="predicted"/>
<evidence type="ECO:0000256" key="17">
    <source>
        <dbReference type="PIRSR" id="PIRSR601508-3"/>
    </source>
</evidence>
<evidence type="ECO:0000256" key="6">
    <source>
        <dbReference type="ARBA" id="ARBA00023018"/>
    </source>
</evidence>
<dbReference type="SUPFAM" id="SSF53850">
    <property type="entry name" value="Periplasmic binding protein-like II"/>
    <property type="match status" value="1"/>
</dbReference>
<feature type="binding site" evidence="15">
    <location>
        <position position="696"/>
    </location>
    <ligand>
        <name>L-glutamate</name>
        <dbReference type="ChEBI" id="CHEBI:29985"/>
    </ligand>
</feature>
<dbReference type="Pfam" id="PF00060">
    <property type="entry name" value="Lig_chan"/>
    <property type="match status" value="1"/>
</dbReference>
<keyword evidence="7" id="KW-0406">Ion transport</keyword>
<keyword evidence="10" id="KW-0325">Glycoprotein</keyword>
<keyword evidence="4 18" id="KW-0812">Transmembrane</keyword>
<dbReference type="InterPro" id="IPR019594">
    <property type="entry name" value="Glu/Gly-bd"/>
</dbReference>
<evidence type="ECO:0000256" key="11">
    <source>
        <dbReference type="ARBA" id="ARBA00023257"/>
    </source>
</evidence>
<evidence type="ECO:0000256" key="10">
    <source>
        <dbReference type="ARBA" id="ARBA00023180"/>
    </source>
</evidence>
<comment type="caution">
    <text evidence="21">The sequence shown here is derived from an EMBL/GenBank/DDBJ whole genome shotgun (WGS) entry which is preliminary data.</text>
</comment>
<dbReference type="GO" id="GO:0038023">
    <property type="term" value="F:signaling receptor activity"/>
    <property type="evidence" value="ECO:0007669"/>
    <property type="project" value="InterPro"/>
</dbReference>
<keyword evidence="22" id="KW-1185">Reference proteome</keyword>
<keyword evidence="3" id="KW-1003">Cell membrane</keyword>
<feature type="disulfide bond" evidence="17">
    <location>
        <begin position="756"/>
        <end position="811"/>
    </location>
</feature>
<sequence length="921" mass="104755">MYRVVRSRLLHIFLLLVLVNQVSPMNIKIGERRQALGALYSKNSERLFKLLEYLLAHEPRELTLKKTFILQLVPLNVDGEDLLSQDVARKLSSVYAIIDLDCKNENVLALSSLLQRPLVKVDNIDEETPHKYALSVRPSYRDVCDALFDMIKFYSFTKVAVVYDARKARQASLFFAKVRKWPRYNAEMMPELPLNNQYKVREALTALLKAHIKQVVLFADQKDLATIMNEALFVGINDKDLKWIASDLEVAGPNKTYPSIRGLVGLSLHLSNTTAAKRLENISKNKVTVPRGANNYSSEMYSAVHDAASVVVKGLNIFLSNKTRVDMAIEFSPNQKCPLRSKKDSMAQAILDDFKKVSFKGFTGTVAFKRTGERKIKTGMDILNILREEVKKIGSWKPELGNKEHNVLPGSSEEPKWIGCFYESVKCHNHNPDPETIGLTPKLPKLNITTVLEPPFVEKVNKSSKLVDLAGKVSKGDLQGFLIDVIDELSKEAQFDYDIYLRPDRKYAKMIEELKNQEKDMALAPITITAQREQDIDFSKPFMDFSLSLIMQKANEPAINNFAFLQPFTGQVWLSTIGVVLFITGMMCVMDYLSPFGYRARALESDEEPGNEFNLLNSLWFATASVLQQGPDSTPLAPSGRLLASTFWFFILILISTYTANLAAFFTIKRTADTINSLEALANQNKIKYGVMNGGSVMTFFENSEDSLYRKMFSHMREYKTFVDGTKAGVEKARTEQYAYITEYPYLEYYNQQKPCNTRLLKNLIQTKSYGIGLQRNSPYTNRITVGILNLRERNFIERKRRRWWDDRSQCPPPSKSKTGNTQSLDVNNLAGVFIILLGGVVISIVLVIIEIRCRKLVDLLTNGKRAIRHRLRRESKEPSDDPNNTRVRVGVVLLQGDRVLKPMRQNTPQTSGWRKLFGKD</sequence>
<organism evidence="21 22">
    <name type="scientific">Pocillopora damicornis</name>
    <name type="common">Cauliflower coral</name>
    <name type="synonym">Millepora damicornis</name>
    <dbReference type="NCBI Taxonomy" id="46731"/>
    <lineage>
        <taxon>Eukaryota</taxon>
        <taxon>Metazoa</taxon>
        <taxon>Cnidaria</taxon>
        <taxon>Anthozoa</taxon>
        <taxon>Hexacorallia</taxon>
        <taxon>Scleractinia</taxon>
        <taxon>Astrocoeniina</taxon>
        <taxon>Pocilloporidae</taxon>
        <taxon>Pocillopora</taxon>
    </lineage>
</organism>
<feature type="binding site" evidence="15">
    <location>
        <position position="525"/>
    </location>
    <ligand>
        <name>L-glutamate</name>
        <dbReference type="ChEBI" id="CHEBI:29985"/>
    </ligand>
</feature>
<evidence type="ECO:0000256" key="1">
    <source>
        <dbReference type="ARBA" id="ARBA00004651"/>
    </source>
</evidence>
<evidence type="ECO:0000256" key="14">
    <source>
        <dbReference type="ARBA" id="ARBA00034100"/>
    </source>
</evidence>
<dbReference type="Pfam" id="PF01094">
    <property type="entry name" value="ANF_receptor"/>
    <property type="match status" value="1"/>
</dbReference>
<keyword evidence="2" id="KW-0813">Transport</keyword>
<feature type="signal peptide" evidence="19">
    <location>
        <begin position="1"/>
        <end position="24"/>
    </location>
</feature>
<evidence type="ECO:0000256" key="12">
    <source>
        <dbReference type="ARBA" id="ARBA00023286"/>
    </source>
</evidence>
<keyword evidence="12" id="KW-1071">Ligand-gated ion channel</keyword>
<feature type="binding site" evidence="15">
    <location>
        <position position="743"/>
    </location>
    <ligand>
        <name>L-glutamate</name>
        <dbReference type="ChEBI" id="CHEBI:29985"/>
    </ligand>
</feature>
<feature type="chain" id="PRO_5017969340" description="Ionotropic glutamate receptor C-terminal domain-containing protein" evidence="19">
    <location>
        <begin position="25"/>
        <end position="921"/>
    </location>
</feature>
<evidence type="ECO:0000256" key="13">
    <source>
        <dbReference type="ARBA" id="ARBA00023303"/>
    </source>
</evidence>
<dbReference type="SUPFAM" id="SSF81324">
    <property type="entry name" value="Voltage-gated potassium channels"/>
    <property type="match status" value="1"/>
</dbReference>
<dbReference type="PRINTS" id="PR00177">
    <property type="entry name" value="NMDARECEPTOR"/>
</dbReference>
<evidence type="ECO:0000313" key="21">
    <source>
        <dbReference type="EMBL" id="RMX53467.1"/>
    </source>
</evidence>
<dbReference type="SUPFAM" id="SSF53822">
    <property type="entry name" value="Periplasmic binding protein-like I"/>
    <property type="match status" value="1"/>
</dbReference>
<evidence type="ECO:0000259" key="20">
    <source>
        <dbReference type="SMART" id="SM00079"/>
    </source>
</evidence>
<dbReference type="SMART" id="SM00079">
    <property type="entry name" value="PBPe"/>
    <property type="match status" value="1"/>
</dbReference>
<dbReference type="FunFam" id="1.10.287.70:FF:000105">
    <property type="entry name" value="Eye-enriched kainate receptor, isoform A"/>
    <property type="match status" value="1"/>
</dbReference>
<evidence type="ECO:0000256" key="2">
    <source>
        <dbReference type="ARBA" id="ARBA00022448"/>
    </source>
</evidence>
<dbReference type="AlphaFoldDB" id="A0A3M6UII1"/>
<keyword evidence="8 18" id="KW-0472">Membrane</keyword>
<evidence type="ECO:0000313" key="22">
    <source>
        <dbReference type="Proteomes" id="UP000275408"/>
    </source>
</evidence>
<evidence type="ECO:0000256" key="7">
    <source>
        <dbReference type="ARBA" id="ARBA00023065"/>
    </source>
</evidence>
<feature type="domain" description="Ionotropic glutamate receptor C-terminal" evidence="20">
    <location>
        <begin position="445"/>
        <end position="807"/>
    </location>
</feature>
<evidence type="ECO:0000256" key="8">
    <source>
        <dbReference type="ARBA" id="ARBA00023136"/>
    </source>
</evidence>
<dbReference type="OrthoDB" id="5984008at2759"/>
<gene>
    <name evidence="21" type="ORF">pdam_00013279</name>
</gene>
<dbReference type="Gene3D" id="3.40.190.10">
    <property type="entry name" value="Periplasmic binding protein-like II"/>
    <property type="match status" value="2"/>
</dbReference>
<dbReference type="GO" id="GO:0045211">
    <property type="term" value="C:postsynaptic membrane"/>
    <property type="evidence" value="ECO:0007669"/>
    <property type="project" value="UniProtKB-SubCell"/>
</dbReference>
<dbReference type="InterPro" id="IPR001508">
    <property type="entry name" value="Iono_Glu_rcpt_met"/>
</dbReference>
<dbReference type="PANTHER" id="PTHR18966">
    <property type="entry name" value="IONOTROPIC GLUTAMATE RECEPTOR"/>
    <property type="match status" value="1"/>
</dbReference>
<keyword evidence="11" id="KW-0628">Postsynaptic cell membrane</keyword>
<dbReference type="Pfam" id="PF10613">
    <property type="entry name" value="Lig_chan-Glu_bd"/>
    <property type="match status" value="1"/>
</dbReference>
<dbReference type="GO" id="GO:0015276">
    <property type="term" value="F:ligand-gated monoatomic ion channel activity"/>
    <property type="evidence" value="ECO:0007669"/>
    <property type="project" value="InterPro"/>
</dbReference>
<evidence type="ECO:0000256" key="16">
    <source>
        <dbReference type="PIRSR" id="PIRSR601508-2"/>
    </source>
</evidence>
<evidence type="ECO:0000256" key="19">
    <source>
        <dbReference type="SAM" id="SignalP"/>
    </source>
</evidence>
<feature type="site" description="Crucial to convey clamshell closure to channel opening" evidence="16">
    <location>
        <position position="675"/>
    </location>
</feature>
<dbReference type="Gene3D" id="1.10.287.70">
    <property type="match status" value="1"/>
</dbReference>
<dbReference type="Proteomes" id="UP000275408">
    <property type="component" value="Unassembled WGS sequence"/>
</dbReference>
<dbReference type="InterPro" id="IPR028082">
    <property type="entry name" value="Peripla_BP_I"/>
</dbReference>
<feature type="transmembrane region" description="Helical" evidence="18">
    <location>
        <begin position="647"/>
        <end position="668"/>
    </location>
</feature>
<evidence type="ECO:0000256" key="9">
    <source>
        <dbReference type="ARBA" id="ARBA00023170"/>
    </source>
</evidence>
<feature type="transmembrane region" description="Helical" evidence="18">
    <location>
        <begin position="830"/>
        <end position="850"/>
    </location>
</feature>
<keyword evidence="19" id="KW-0732">Signal</keyword>
<keyword evidence="9" id="KW-0675">Receptor</keyword>
<evidence type="ECO:0000256" key="3">
    <source>
        <dbReference type="ARBA" id="ARBA00022475"/>
    </source>
</evidence>
<feature type="binding site" evidence="15">
    <location>
        <position position="532"/>
    </location>
    <ligand>
        <name>L-glutamate</name>
        <dbReference type="ChEBI" id="CHEBI:29985"/>
    </ligand>
</feature>
<evidence type="ECO:0000256" key="18">
    <source>
        <dbReference type="SAM" id="Phobius"/>
    </source>
</evidence>
<dbReference type="InterPro" id="IPR015683">
    <property type="entry name" value="Ionotropic_Glu_rcpt"/>
</dbReference>
<name>A0A3M6UII1_POCDA</name>
<keyword evidence="5 18" id="KW-1133">Transmembrane helix</keyword>
<reference evidence="21 22" key="1">
    <citation type="journal article" date="2018" name="Sci. Rep.">
        <title>Comparative analysis of the Pocillopora damicornis genome highlights role of immune system in coral evolution.</title>
        <authorList>
            <person name="Cunning R."/>
            <person name="Bay R.A."/>
            <person name="Gillette P."/>
            <person name="Baker A.C."/>
            <person name="Traylor-Knowles N."/>
        </authorList>
    </citation>
    <scope>NUCLEOTIDE SEQUENCE [LARGE SCALE GENOMIC DNA]</scope>
    <source>
        <strain evidence="21">RSMAS</strain>
        <tissue evidence="21">Whole animal</tissue>
    </source>
</reference>
<comment type="subcellular location">
    <subcellularLocation>
        <location evidence="1">Cell membrane</location>
        <topology evidence="1">Multi-pass membrane protein</topology>
    </subcellularLocation>
    <subcellularLocation>
        <location evidence="14">Postsynaptic cell membrane</location>
    </subcellularLocation>
</comment>
<evidence type="ECO:0000256" key="4">
    <source>
        <dbReference type="ARBA" id="ARBA00022692"/>
    </source>
</evidence>
<evidence type="ECO:0000256" key="15">
    <source>
        <dbReference type="PIRSR" id="PIRSR601508-1"/>
    </source>
</evidence>